<accession>A0A194AT36</accession>
<dbReference type="GO" id="GO:0042742">
    <property type="term" value="P:defense response to bacterium"/>
    <property type="evidence" value="ECO:0007669"/>
    <property type="project" value="UniProtKB-KW"/>
</dbReference>
<keyword evidence="6" id="KW-0732">Signal</keyword>
<organism evidence="8">
    <name type="scientific">Micrurus tener</name>
    <name type="common">Texas coral snake</name>
    <dbReference type="NCBI Taxonomy" id="1114301"/>
    <lineage>
        <taxon>Eukaryota</taxon>
        <taxon>Metazoa</taxon>
        <taxon>Chordata</taxon>
        <taxon>Craniata</taxon>
        <taxon>Vertebrata</taxon>
        <taxon>Euteleostomi</taxon>
        <taxon>Lepidosauria</taxon>
        <taxon>Squamata</taxon>
        <taxon>Bifurcata</taxon>
        <taxon>Unidentata</taxon>
        <taxon>Episquamata</taxon>
        <taxon>Toxicofera</taxon>
        <taxon>Serpentes</taxon>
        <taxon>Colubroidea</taxon>
        <taxon>Elapidae</taxon>
        <taxon>Elapinae</taxon>
        <taxon>Micrurus</taxon>
    </lineage>
</organism>
<feature type="domain" description="WAP" evidence="7">
    <location>
        <begin position="24"/>
        <end position="74"/>
    </location>
</feature>
<comment type="similarity">
    <text evidence="5">Belongs to the venom waprin family.</text>
</comment>
<dbReference type="EMBL" id="GDBH01000147">
    <property type="protein sequence ID" value="JAS05086.1"/>
    <property type="molecule type" value="Transcribed_RNA"/>
</dbReference>
<dbReference type="PROSITE" id="PS51390">
    <property type="entry name" value="WAP"/>
    <property type="match status" value="1"/>
</dbReference>
<evidence type="ECO:0000256" key="5">
    <source>
        <dbReference type="ARBA" id="ARBA00035122"/>
    </source>
</evidence>
<protein>
    <submittedName>
        <fullName evidence="8">Waprin</fullName>
    </submittedName>
</protein>
<evidence type="ECO:0000256" key="1">
    <source>
        <dbReference type="ARBA" id="ARBA00002473"/>
    </source>
</evidence>
<reference evidence="8" key="1">
    <citation type="journal article" date="2015" name="G3 (Bethesda)">
        <title>Post-transcriptional mechanisms contribute little to phenotypic variation in snake venoms.</title>
        <authorList>
            <person name="Rokyta D.R."/>
            <person name="Margres M.J."/>
            <person name="Calvin K."/>
        </authorList>
    </citation>
    <scope>NUCLEOTIDE SEQUENCE</scope>
    <source>
        <strain evidence="8">KW1743</strain>
        <tissue evidence="8">Venom gland</tissue>
    </source>
</reference>
<dbReference type="SUPFAM" id="SSF57256">
    <property type="entry name" value="Elafin-like"/>
    <property type="match status" value="1"/>
</dbReference>
<evidence type="ECO:0000256" key="2">
    <source>
        <dbReference type="ARBA" id="ARBA00022529"/>
    </source>
</evidence>
<evidence type="ECO:0000256" key="4">
    <source>
        <dbReference type="ARBA" id="ARBA00023157"/>
    </source>
</evidence>
<evidence type="ECO:0000256" key="6">
    <source>
        <dbReference type="SAM" id="SignalP"/>
    </source>
</evidence>
<dbReference type="GO" id="GO:0030414">
    <property type="term" value="F:peptidase inhibitor activity"/>
    <property type="evidence" value="ECO:0007669"/>
    <property type="project" value="InterPro"/>
</dbReference>
<name>A0A194AT36_9SAUR</name>
<evidence type="ECO:0000313" key="8">
    <source>
        <dbReference type="EMBL" id="JAS05086.1"/>
    </source>
</evidence>
<dbReference type="Gene3D" id="4.10.75.10">
    <property type="entry name" value="Elafin-like"/>
    <property type="match status" value="1"/>
</dbReference>
<dbReference type="GO" id="GO:0005576">
    <property type="term" value="C:extracellular region"/>
    <property type="evidence" value="ECO:0007669"/>
    <property type="project" value="InterPro"/>
</dbReference>
<dbReference type="InterPro" id="IPR008197">
    <property type="entry name" value="WAP_dom"/>
</dbReference>
<feature type="signal peptide" evidence="6">
    <location>
        <begin position="1"/>
        <end position="22"/>
    </location>
</feature>
<proteinExistence type="inferred from homology"/>
<sequence length="75" mass="8076">MQTRFLLLLTVTLLAMMGPMISTAIQKAGSCPDMSMPIRPLGICKTLCQTDSDCPDINKCCLNGCGFMTCSRPVS</sequence>
<dbReference type="SMR" id="A0A194AT36"/>
<keyword evidence="4" id="KW-1015">Disulfide bond</keyword>
<dbReference type="InterPro" id="IPR036645">
    <property type="entry name" value="Elafin-like_sf"/>
</dbReference>
<keyword evidence="2" id="KW-0929">Antimicrobial</keyword>
<feature type="chain" id="PRO_5008263047" evidence="6">
    <location>
        <begin position="23"/>
        <end position="75"/>
    </location>
</feature>
<evidence type="ECO:0000256" key="3">
    <source>
        <dbReference type="ARBA" id="ARBA00023022"/>
    </source>
</evidence>
<dbReference type="Pfam" id="PF00095">
    <property type="entry name" value="WAP"/>
    <property type="match status" value="1"/>
</dbReference>
<evidence type="ECO:0000259" key="7">
    <source>
        <dbReference type="PROSITE" id="PS51390"/>
    </source>
</evidence>
<comment type="function">
    <text evidence="1">Damages membranes of susceptible bacteria. Has no hemolytic activity. Not toxic to mice. Does not inhibit the proteinases elastase and cathepsin G.</text>
</comment>
<dbReference type="FunFam" id="4.10.75.10:FF:000001">
    <property type="entry name" value="Anosmin 1"/>
    <property type="match status" value="1"/>
</dbReference>
<dbReference type="AlphaFoldDB" id="A0A194AT36"/>
<keyword evidence="3" id="KW-0044">Antibiotic</keyword>
<dbReference type="SMART" id="SM00217">
    <property type="entry name" value="WAP"/>
    <property type="match status" value="1"/>
</dbReference>